<proteinExistence type="inferred from homology"/>
<dbReference type="PANTHER" id="PTHR45875:SF1">
    <property type="entry name" value="METHYLTRANSFERASE N6AMT1"/>
    <property type="match status" value="1"/>
</dbReference>
<dbReference type="Pfam" id="PF05175">
    <property type="entry name" value="MTS"/>
    <property type="match status" value="1"/>
</dbReference>
<dbReference type="CDD" id="cd02440">
    <property type="entry name" value="AdoMet_MTases"/>
    <property type="match status" value="1"/>
</dbReference>
<dbReference type="GO" id="GO:0008276">
    <property type="term" value="F:protein methyltransferase activity"/>
    <property type="evidence" value="ECO:0007669"/>
    <property type="project" value="TreeGrafter"/>
</dbReference>
<dbReference type="GO" id="GO:0003676">
    <property type="term" value="F:nucleic acid binding"/>
    <property type="evidence" value="ECO:0007669"/>
    <property type="project" value="InterPro"/>
</dbReference>
<protein>
    <recommendedName>
        <fullName evidence="6">Methyltransferase small domain-containing protein</fullName>
    </recommendedName>
</protein>
<evidence type="ECO:0000259" key="6">
    <source>
        <dbReference type="Pfam" id="PF05175"/>
    </source>
</evidence>
<feature type="region of interest" description="Disordered" evidence="5">
    <location>
        <begin position="22"/>
        <end position="68"/>
    </location>
</feature>
<dbReference type="InterPro" id="IPR007848">
    <property type="entry name" value="Small_mtfrase_dom"/>
</dbReference>
<dbReference type="GO" id="GO:0008757">
    <property type="term" value="F:S-adenosylmethionine-dependent methyltransferase activity"/>
    <property type="evidence" value="ECO:0007669"/>
    <property type="project" value="TreeGrafter"/>
</dbReference>
<dbReference type="Gene3D" id="3.40.50.150">
    <property type="entry name" value="Vaccinia Virus protein VP39"/>
    <property type="match status" value="1"/>
</dbReference>
<dbReference type="InterPro" id="IPR002052">
    <property type="entry name" value="DNA_methylase_N6_adenine_CS"/>
</dbReference>
<dbReference type="GO" id="GO:0032259">
    <property type="term" value="P:methylation"/>
    <property type="evidence" value="ECO:0007669"/>
    <property type="project" value="UniProtKB-KW"/>
</dbReference>
<evidence type="ECO:0000256" key="5">
    <source>
        <dbReference type="SAM" id="MobiDB-lite"/>
    </source>
</evidence>
<dbReference type="PANTHER" id="PTHR45875">
    <property type="entry name" value="METHYLTRANSFERASE N6AMT1"/>
    <property type="match status" value="1"/>
</dbReference>
<sequence>MPCMPCSVPRSCKFLVPGARAGSAARTPSSSEAEPEVGGCSDRTPSVMTSATTPDVSPGGQDRSMSPDGRHLELFQESLCVRSLPVVIFNDEATEQQVWHDGCVVRGRVQCPDGPPDVRACNPVVMSPAFLGFAIEPYESRYLHYKGVGIVFARPYGGRFMQPSIDTILVCRALATLFEEAGPLNVRRAIDIGSGSGFLGKFAAVHVPGSDELSVTLVDIDPKAMEYCQKPGFNASQSGHGGRRVSWSFRVEDAVSLLEADAQYDLILSNPPYIPTLAEARGAELSRPVSGFWEGVGLVVYLVELLLKRRCPAGAHVVIMVTSLTLKSPQVRSVLESAQAQGVRARQLVEREIAWKAWYAGPSGLDHLLATPAEHCQRQRVGECDFFVGATEPGNSRTGSDGRDRRCGYHWHVAYVLDLWAPA</sequence>
<evidence type="ECO:0000256" key="4">
    <source>
        <dbReference type="ARBA" id="ARBA00022691"/>
    </source>
</evidence>
<dbReference type="InterPro" id="IPR029063">
    <property type="entry name" value="SAM-dependent_MTases_sf"/>
</dbReference>
<evidence type="ECO:0000256" key="2">
    <source>
        <dbReference type="ARBA" id="ARBA00022603"/>
    </source>
</evidence>
<gene>
    <name evidence="7" type="ORF">ACAT0790_LOCUS50721</name>
</gene>
<keyword evidence="3" id="KW-0808">Transferase</keyword>
<reference evidence="7" key="1">
    <citation type="submission" date="2021-01" db="EMBL/GenBank/DDBJ databases">
        <authorList>
            <person name="Corre E."/>
            <person name="Pelletier E."/>
            <person name="Niang G."/>
            <person name="Scheremetjew M."/>
            <person name="Finn R."/>
            <person name="Kale V."/>
            <person name="Holt S."/>
            <person name="Cochrane G."/>
            <person name="Meng A."/>
            <person name="Brown T."/>
            <person name="Cohen L."/>
        </authorList>
    </citation>
    <scope>NUCLEOTIDE SEQUENCE</scope>
    <source>
        <strain evidence="7">OF101</strain>
    </source>
</reference>
<dbReference type="GO" id="GO:0035657">
    <property type="term" value="C:eRF1 methyltransferase complex"/>
    <property type="evidence" value="ECO:0007669"/>
    <property type="project" value="TreeGrafter"/>
</dbReference>
<keyword evidence="2" id="KW-0489">Methyltransferase</keyword>
<dbReference type="EMBL" id="HBGE01085135">
    <property type="protein sequence ID" value="CAD9173952.1"/>
    <property type="molecule type" value="Transcribed_RNA"/>
</dbReference>
<name>A0A7S1RRI4_ALECA</name>
<feature type="domain" description="Methyltransferase small" evidence="6">
    <location>
        <begin position="174"/>
        <end position="274"/>
    </location>
</feature>
<evidence type="ECO:0000313" key="7">
    <source>
        <dbReference type="EMBL" id="CAD9173952.1"/>
    </source>
</evidence>
<keyword evidence="4" id="KW-0949">S-adenosyl-L-methionine</keyword>
<dbReference type="InterPro" id="IPR052190">
    <property type="entry name" value="Euk-Arch_PrmC-MTase"/>
</dbReference>
<comment type="similarity">
    <text evidence="1">Belongs to the eukaryotic/archaeal PrmC-related family.</text>
</comment>
<dbReference type="PROSITE" id="PS00092">
    <property type="entry name" value="N6_MTASE"/>
    <property type="match status" value="1"/>
</dbReference>
<dbReference type="SUPFAM" id="SSF53335">
    <property type="entry name" value="S-adenosyl-L-methionine-dependent methyltransferases"/>
    <property type="match status" value="1"/>
</dbReference>
<dbReference type="AlphaFoldDB" id="A0A7S1RRI4"/>
<evidence type="ECO:0000256" key="3">
    <source>
        <dbReference type="ARBA" id="ARBA00022679"/>
    </source>
</evidence>
<organism evidence="7">
    <name type="scientific">Alexandrium catenella</name>
    <name type="common">Red tide dinoflagellate</name>
    <name type="synonym">Gonyaulax catenella</name>
    <dbReference type="NCBI Taxonomy" id="2925"/>
    <lineage>
        <taxon>Eukaryota</taxon>
        <taxon>Sar</taxon>
        <taxon>Alveolata</taxon>
        <taxon>Dinophyceae</taxon>
        <taxon>Gonyaulacales</taxon>
        <taxon>Pyrocystaceae</taxon>
        <taxon>Alexandrium</taxon>
    </lineage>
</organism>
<evidence type="ECO:0000256" key="1">
    <source>
        <dbReference type="ARBA" id="ARBA00006149"/>
    </source>
</evidence>
<accession>A0A7S1RRI4</accession>
<feature type="compositionally biased region" description="Polar residues" evidence="5">
    <location>
        <begin position="43"/>
        <end position="55"/>
    </location>
</feature>